<dbReference type="Proteomes" id="UP000287651">
    <property type="component" value="Unassembled WGS sequence"/>
</dbReference>
<protein>
    <submittedName>
        <fullName evidence="2">Uncharacterized protein</fullName>
    </submittedName>
</protein>
<dbReference type="AlphaFoldDB" id="A0A426YVK5"/>
<organism evidence="2 3">
    <name type="scientific">Ensete ventricosum</name>
    <name type="common">Abyssinian banana</name>
    <name type="synonym">Musa ensete</name>
    <dbReference type="NCBI Taxonomy" id="4639"/>
    <lineage>
        <taxon>Eukaryota</taxon>
        <taxon>Viridiplantae</taxon>
        <taxon>Streptophyta</taxon>
        <taxon>Embryophyta</taxon>
        <taxon>Tracheophyta</taxon>
        <taxon>Spermatophyta</taxon>
        <taxon>Magnoliopsida</taxon>
        <taxon>Liliopsida</taxon>
        <taxon>Zingiberales</taxon>
        <taxon>Musaceae</taxon>
        <taxon>Ensete</taxon>
    </lineage>
</organism>
<gene>
    <name evidence="2" type="ORF">B296_00038856</name>
</gene>
<reference evidence="2 3" key="1">
    <citation type="journal article" date="2014" name="Agronomy (Basel)">
        <title>A Draft Genome Sequence for Ensete ventricosum, the Drought-Tolerant Tree Against Hunger.</title>
        <authorList>
            <person name="Harrison J."/>
            <person name="Moore K.A."/>
            <person name="Paszkiewicz K."/>
            <person name="Jones T."/>
            <person name="Grant M."/>
            <person name="Ambacheew D."/>
            <person name="Muzemil S."/>
            <person name="Studholme D.J."/>
        </authorList>
    </citation>
    <scope>NUCLEOTIDE SEQUENCE [LARGE SCALE GENOMIC DNA]</scope>
</reference>
<name>A0A426YVK5_ENSVE</name>
<dbReference type="EMBL" id="AMZH03009946">
    <property type="protein sequence ID" value="RRT55745.1"/>
    <property type="molecule type" value="Genomic_DNA"/>
</dbReference>
<sequence length="229" mass="26845">MLILQEEPLTHIRPYCCLHPQRAKAKRIVQEMQETQIIRPRPSLAMTLYLQKFYLFVSRYKRFLKCHIQLNQLWLLKQHSQISGYFHDFSKEWTIMLKVFPDDDHQSTTHDRKKIESLQRQYQHRICDIKPYWMEIKILKEHEEGINMSTIYRILTATRPSTSVLALPDRDNVFAIGADISRIGIGTTLMQDDTTTPDGEIQDNVGPPDHSAPTVDTTRKIQGELQIKT</sequence>
<evidence type="ECO:0000313" key="2">
    <source>
        <dbReference type="EMBL" id="RRT55745.1"/>
    </source>
</evidence>
<evidence type="ECO:0000313" key="3">
    <source>
        <dbReference type="Proteomes" id="UP000287651"/>
    </source>
</evidence>
<evidence type="ECO:0000256" key="1">
    <source>
        <dbReference type="SAM" id="MobiDB-lite"/>
    </source>
</evidence>
<feature type="region of interest" description="Disordered" evidence="1">
    <location>
        <begin position="190"/>
        <end position="216"/>
    </location>
</feature>
<proteinExistence type="predicted"/>
<comment type="caution">
    <text evidence="2">The sequence shown here is derived from an EMBL/GenBank/DDBJ whole genome shotgun (WGS) entry which is preliminary data.</text>
</comment>
<accession>A0A426YVK5</accession>